<comment type="similarity">
    <text evidence="2">Belongs to the pterin-4-alpha-carbinolamine dehydratase family.</text>
</comment>
<dbReference type="PANTHER" id="PTHR12599">
    <property type="entry name" value="PTERIN-4-ALPHA-CARBINOLAMINE DEHYDRATASE"/>
    <property type="match status" value="1"/>
</dbReference>
<dbReference type="Pfam" id="PF01329">
    <property type="entry name" value="Pterin_4a"/>
    <property type="match status" value="1"/>
</dbReference>
<proteinExistence type="inferred from homology"/>
<dbReference type="RefSeq" id="WP_127342220.1">
    <property type="nucleotide sequence ID" value="NZ_RJJX01000001.1"/>
</dbReference>
<sequence>MNILIDQGWSEIDSKLIKNYVLTNFVEAINFINLIAESAENMDHHPDLKLYNYKNVRITLTTHSSGRITDKDIDLAKQVDQIYESMK</sequence>
<evidence type="ECO:0000256" key="3">
    <source>
        <dbReference type="ARBA" id="ARBA00013252"/>
    </source>
</evidence>
<dbReference type="GO" id="GO:0006729">
    <property type="term" value="P:tetrahydrobiopterin biosynthetic process"/>
    <property type="evidence" value="ECO:0007669"/>
    <property type="project" value="InterPro"/>
</dbReference>
<dbReference type="PANTHER" id="PTHR12599:SF0">
    <property type="entry name" value="PTERIN-4-ALPHA-CARBINOLAMINE DEHYDRATASE"/>
    <property type="match status" value="1"/>
</dbReference>
<keyword evidence="4 5" id="KW-0456">Lyase</keyword>
<dbReference type="InterPro" id="IPR036428">
    <property type="entry name" value="PCD_sf"/>
</dbReference>
<evidence type="ECO:0000256" key="4">
    <source>
        <dbReference type="ARBA" id="ARBA00023239"/>
    </source>
</evidence>
<evidence type="ECO:0000256" key="1">
    <source>
        <dbReference type="ARBA" id="ARBA00001554"/>
    </source>
</evidence>
<organism evidence="5 6">
    <name type="scientific">Ancylomarina longa</name>
    <dbReference type="NCBI Taxonomy" id="2487017"/>
    <lineage>
        <taxon>Bacteria</taxon>
        <taxon>Pseudomonadati</taxon>
        <taxon>Bacteroidota</taxon>
        <taxon>Bacteroidia</taxon>
        <taxon>Marinilabiliales</taxon>
        <taxon>Marinifilaceae</taxon>
        <taxon>Ancylomarina</taxon>
    </lineage>
</organism>
<dbReference type="CDD" id="cd00488">
    <property type="entry name" value="PCD_DCoH"/>
    <property type="match status" value="1"/>
</dbReference>
<dbReference type="EMBL" id="RJJX01000001">
    <property type="protein sequence ID" value="RUT80080.1"/>
    <property type="molecule type" value="Genomic_DNA"/>
</dbReference>
<gene>
    <name evidence="5" type="ORF">DLK05_01605</name>
</gene>
<dbReference type="InterPro" id="IPR001533">
    <property type="entry name" value="Pterin_deHydtase"/>
</dbReference>
<accession>A0A434AZQ9</accession>
<keyword evidence="6" id="KW-1185">Reference proteome</keyword>
<dbReference type="AlphaFoldDB" id="A0A434AZQ9"/>
<dbReference type="SUPFAM" id="SSF55248">
    <property type="entry name" value="PCD-like"/>
    <property type="match status" value="1"/>
</dbReference>
<name>A0A434AZQ9_9BACT</name>
<dbReference type="Gene3D" id="3.30.1360.20">
    <property type="entry name" value="Transcriptional coactivator/pterin dehydratase"/>
    <property type="match status" value="1"/>
</dbReference>
<evidence type="ECO:0000313" key="5">
    <source>
        <dbReference type="EMBL" id="RUT80080.1"/>
    </source>
</evidence>
<dbReference type="EC" id="4.2.1.96" evidence="3"/>
<comment type="caution">
    <text evidence="5">The sequence shown here is derived from an EMBL/GenBank/DDBJ whole genome shotgun (WGS) entry which is preliminary data.</text>
</comment>
<comment type="catalytic activity">
    <reaction evidence="1">
        <text>(4aS,6R)-4a-hydroxy-L-erythro-5,6,7,8-tetrahydrobiopterin = (6R)-L-erythro-6,7-dihydrobiopterin + H2O</text>
        <dbReference type="Rhea" id="RHEA:11920"/>
        <dbReference type="ChEBI" id="CHEBI:15377"/>
        <dbReference type="ChEBI" id="CHEBI:15642"/>
        <dbReference type="ChEBI" id="CHEBI:43120"/>
        <dbReference type="EC" id="4.2.1.96"/>
    </reaction>
</comment>
<dbReference type="OrthoDB" id="9794987at2"/>
<reference evidence="5 6" key="1">
    <citation type="submission" date="2018-11" db="EMBL/GenBank/DDBJ databases">
        <title>Parancylomarina longa gen. nov., sp. nov., isolated from sediments of southern Okinawa.</title>
        <authorList>
            <person name="Fu T."/>
        </authorList>
    </citation>
    <scope>NUCLEOTIDE SEQUENCE [LARGE SCALE GENOMIC DNA]</scope>
    <source>
        <strain evidence="5 6">T3-2 S1-C</strain>
    </source>
</reference>
<protein>
    <recommendedName>
        <fullName evidence="3">4a-hydroxytetrahydrobiopterin dehydratase</fullName>
        <ecNumber evidence="3">4.2.1.96</ecNumber>
    </recommendedName>
</protein>
<dbReference type="GO" id="GO:0008124">
    <property type="term" value="F:4-alpha-hydroxytetrahydrobiopterin dehydratase activity"/>
    <property type="evidence" value="ECO:0007669"/>
    <property type="project" value="UniProtKB-EC"/>
</dbReference>
<dbReference type="NCBIfam" id="NF002017">
    <property type="entry name" value="PRK00823.1-2"/>
    <property type="match status" value="1"/>
</dbReference>
<dbReference type="Proteomes" id="UP000282985">
    <property type="component" value="Unassembled WGS sequence"/>
</dbReference>
<evidence type="ECO:0000256" key="2">
    <source>
        <dbReference type="ARBA" id="ARBA00006472"/>
    </source>
</evidence>
<evidence type="ECO:0000313" key="6">
    <source>
        <dbReference type="Proteomes" id="UP000282985"/>
    </source>
</evidence>